<dbReference type="EMBL" id="JACRJB010000067">
    <property type="protein sequence ID" value="MBI5132518.1"/>
    <property type="molecule type" value="Genomic_DNA"/>
</dbReference>
<feature type="binding site" evidence="10">
    <location>
        <position position="102"/>
    </location>
    <ligand>
        <name>Zn(2+)</name>
        <dbReference type="ChEBI" id="CHEBI:29105"/>
    </ligand>
</feature>
<evidence type="ECO:0000256" key="8">
    <source>
        <dbReference type="PIRSR" id="PIRSR004682-1"/>
    </source>
</evidence>
<dbReference type="Gene3D" id="3.40.50.1000">
    <property type="entry name" value="HAD superfamily/HAD-like"/>
    <property type="match status" value="1"/>
</dbReference>
<dbReference type="InterPro" id="IPR006543">
    <property type="entry name" value="Histidinol-phos"/>
</dbReference>
<name>A0A933W4V5_RHOPL</name>
<feature type="binding site" evidence="10">
    <location>
        <position position="100"/>
    </location>
    <ligand>
        <name>Zn(2+)</name>
        <dbReference type="ChEBI" id="CHEBI:29105"/>
    </ligand>
</feature>
<feature type="active site" description="Nucleophile" evidence="8">
    <location>
        <position position="9"/>
    </location>
</feature>
<evidence type="ECO:0000256" key="6">
    <source>
        <dbReference type="ARBA" id="ARBA00031828"/>
    </source>
</evidence>
<accession>A0A933W4V5</accession>
<feature type="binding site" evidence="10">
    <location>
        <position position="129"/>
    </location>
    <ligand>
        <name>Mg(2+)</name>
        <dbReference type="ChEBI" id="CHEBI:18420"/>
    </ligand>
</feature>
<keyword evidence="2 7" id="KW-0963">Cytoplasm</keyword>
<feature type="binding site" evidence="10">
    <location>
        <position position="11"/>
    </location>
    <ligand>
        <name>Mg(2+)</name>
        <dbReference type="ChEBI" id="CHEBI:18420"/>
    </ligand>
</feature>
<comment type="cofactor">
    <cofactor evidence="10">
        <name>Mg(2+)</name>
        <dbReference type="ChEBI" id="CHEBI:18420"/>
    </cofactor>
</comment>
<dbReference type="InterPro" id="IPR023214">
    <property type="entry name" value="HAD_sf"/>
</dbReference>
<feature type="binding site" evidence="10">
    <location>
        <position position="9"/>
    </location>
    <ligand>
        <name>Mg(2+)</name>
        <dbReference type="ChEBI" id="CHEBI:18420"/>
    </ligand>
</feature>
<reference evidence="11" key="1">
    <citation type="submission" date="2020-07" db="EMBL/GenBank/DDBJ databases">
        <title>Huge and variable diversity of episymbiotic CPR bacteria and DPANN archaea in groundwater ecosystems.</title>
        <authorList>
            <person name="He C.Y."/>
            <person name="Keren R."/>
            <person name="Whittaker M."/>
            <person name="Farag I.F."/>
            <person name="Doudna J."/>
            <person name="Cate J.H.D."/>
            <person name="Banfield J.F."/>
        </authorList>
    </citation>
    <scope>NUCLEOTIDE SEQUENCE</scope>
    <source>
        <strain evidence="11">NC_groundwater_1818_Pr3_B-0.1um_66_35</strain>
    </source>
</reference>
<comment type="similarity">
    <text evidence="7">Belongs to the gmhB family.</text>
</comment>
<proteinExistence type="inferred from homology"/>
<evidence type="ECO:0000256" key="5">
    <source>
        <dbReference type="ARBA" id="ARBA00023277"/>
    </source>
</evidence>
<feature type="binding site" evidence="10">
    <location>
        <position position="94"/>
    </location>
    <ligand>
        <name>Zn(2+)</name>
        <dbReference type="ChEBI" id="CHEBI:29105"/>
    </ligand>
</feature>
<dbReference type="PIRSF" id="PIRSF004682">
    <property type="entry name" value="GmhB"/>
    <property type="match status" value="1"/>
</dbReference>
<evidence type="ECO:0000313" key="12">
    <source>
        <dbReference type="Proteomes" id="UP000782519"/>
    </source>
</evidence>
<dbReference type="PANTHER" id="PTHR42891:SF1">
    <property type="entry name" value="D-GLYCERO-BETA-D-MANNO-HEPTOSE-1,7-BISPHOSPHATE 7-PHOSPHATASE"/>
    <property type="match status" value="1"/>
</dbReference>
<sequence length="183" mass="20272">MTSRAVFLDRDGVLNRPLVRDGKPYPPADAASVELYPGLRDQLQRLKDLGFRLIVVTNQPDVARGTTSKQTVDDINRLIASELPSIDKILVCFHDNADNCACRKPRPGMLLEGAAAFDVDLARSYMVGDRRGDMEAGIAAGSRTIFVDRSYNEPKPTTYDHRVTSTQEALNIIIESEIGHEEN</sequence>
<gene>
    <name evidence="11" type="ORF">HZA66_24015</name>
</gene>
<evidence type="ECO:0000256" key="10">
    <source>
        <dbReference type="PIRSR" id="PIRSR004682-4"/>
    </source>
</evidence>
<feature type="site" description="Stabilizes the phosphoryl group" evidence="9">
    <location>
        <position position="104"/>
    </location>
</feature>
<comment type="cofactor">
    <cofactor evidence="10">
        <name>Zn(2+)</name>
        <dbReference type="ChEBI" id="CHEBI:29105"/>
    </cofactor>
</comment>
<dbReference type="NCBIfam" id="TIGR01656">
    <property type="entry name" value="Histidinol-ppas"/>
    <property type="match status" value="1"/>
</dbReference>
<dbReference type="GO" id="GO:0005975">
    <property type="term" value="P:carbohydrate metabolic process"/>
    <property type="evidence" value="ECO:0007669"/>
    <property type="project" value="InterPro"/>
</dbReference>
<evidence type="ECO:0000256" key="7">
    <source>
        <dbReference type="PIRNR" id="PIRNR004682"/>
    </source>
</evidence>
<protein>
    <recommendedName>
        <fullName evidence="6 7">D,D-heptose 1,7-bisphosphate phosphatase</fullName>
        <ecNumber evidence="7">3.1.3.-</ecNumber>
    </recommendedName>
</protein>
<evidence type="ECO:0000256" key="9">
    <source>
        <dbReference type="PIRSR" id="PIRSR004682-3"/>
    </source>
</evidence>
<keyword evidence="10" id="KW-0862">Zinc</keyword>
<keyword evidence="3 10" id="KW-0479">Metal-binding</keyword>
<comment type="subcellular location">
    <subcellularLocation>
        <location evidence="1 7">Cytoplasm</location>
    </subcellularLocation>
</comment>
<feature type="binding site" evidence="10">
    <location>
        <position position="92"/>
    </location>
    <ligand>
        <name>Zn(2+)</name>
        <dbReference type="ChEBI" id="CHEBI:29105"/>
    </ligand>
</feature>
<dbReference type="InterPro" id="IPR006549">
    <property type="entry name" value="HAD-SF_hydro_IIIA"/>
</dbReference>
<evidence type="ECO:0000256" key="1">
    <source>
        <dbReference type="ARBA" id="ARBA00004496"/>
    </source>
</evidence>
<feature type="site" description="Stabilizes the phosphoryl group" evidence="9">
    <location>
        <position position="57"/>
    </location>
</feature>
<evidence type="ECO:0000256" key="4">
    <source>
        <dbReference type="ARBA" id="ARBA00022801"/>
    </source>
</evidence>
<dbReference type="CDD" id="cd07503">
    <property type="entry name" value="HAD_HisB-N"/>
    <property type="match status" value="1"/>
</dbReference>
<dbReference type="SUPFAM" id="SSF56784">
    <property type="entry name" value="HAD-like"/>
    <property type="match status" value="1"/>
</dbReference>
<dbReference type="InterPro" id="IPR036412">
    <property type="entry name" value="HAD-like_sf"/>
</dbReference>
<dbReference type="InterPro" id="IPR004446">
    <property type="entry name" value="Heptose_bisP_phosphatase"/>
</dbReference>
<keyword evidence="10" id="KW-0460">Magnesium</keyword>
<organism evidence="11 12">
    <name type="scientific">Rhodopseudomonas palustris</name>
    <dbReference type="NCBI Taxonomy" id="1076"/>
    <lineage>
        <taxon>Bacteria</taxon>
        <taxon>Pseudomonadati</taxon>
        <taxon>Pseudomonadota</taxon>
        <taxon>Alphaproteobacteria</taxon>
        <taxon>Hyphomicrobiales</taxon>
        <taxon>Nitrobacteraceae</taxon>
        <taxon>Rhodopseudomonas</taxon>
    </lineage>
</organism>
<dbReference type="PANTHER" id="PTHR42891">
    <property type="entry name" value="D-GLYCERO-BETA-D-MANNO-HEPTOSE-1,7-BISPHOSPHATE 7-PHOSPHATASE"/>
    <property type="match status" value="1"/>
</dbReference>
<dbReference type="GO" id="GO:0046872">
    <property type="term" value="F:metal ion binding"/>
    <property type="evidence" value="ECO:0007669"/>
    <property type="project" value="UniProtKB-KW"/>
</dbReference>
<dbReference type="NCBIfam" id="TIGR01662">
    <property type="entry name" value="HAD-SF-IIIA"/>
    <property type="match status" value="1"/>
</dbReference>
<dbReference type="GO" id="GO:0016791">
    <property type="term" value="F:phosphatase activity"/>
    <property type="evidence" value="ECO:0007669"/>
    <property type="project" value="InterPro"/>
</dbReference>
<comment type="caution">
    <text evidence="11">The sequence shown here is derived from an EMBL/GenBank/DDBJ whole genome shotgun (WGS) entry which is preliminary data.</text>
</comment>
<evidence type="ECO:0000313" key="11">
    <source>
        <dbReference type="EMBL" id="MBI5132518.1"/>
    </source>
</evidence>
<dbReference type="AlphaFoldDB" id="A0A933W4V5"/>
<dbReference type="GO" id="GO:0005737">
    <property type="term" value="C:cytoplasm"/>
    <property type="evidence" value="ECO:0007669"/>
    <property type="project" value="UniProtKB-SubCell"/>
</dbReference>
<dbReference type="Proteomes" id="UP000782519">
    <property type="component" value="Unassembled WGS sequence"/>
</dbReference>
<dbReference type="EC" id="3.1.3.-" evidence="7"/>
<keyword evidence="4 7" id="KW-0378">Hydrolase</keyword>
<feature type="site" description="Contributes to substrate recognition" evidence="9">
    <location>
        <position position="103"/>
    </location>
</feature>
<feature type="active site" description="Nucleophile" evidence="8">
    <location>
        <position position="11"/>
    </location>
</feature>
<evidence type="ECO:0000256" key="3">
    <source>
        <dbReference type="ARBA" id="ARBA00022723"/>
    </source>
</evidence>
<keyword evidence="5 7" id="KW-0119">Carbohydrate metabolism</keyword>
<evidence type="ECO:0000256" key="2">
    <source>
        <dbReference type="ARBA" id="ARBA00022490"/>
    </source>
</evidence>
<dbReference type="Pfam" id="PF13242">
    <property type="entry name" value="Hydrolase_like"/>
    <property type="match status" value="1"/>
</dbReference>